<evidence type="ECO:0000313" key="3">
    <source>
        <dbReference type="Proteomes" id="UP000296034"/>
    </source>
</evidence>
<sequence>MTLPVKDKLIINFNRCANWEEKYLYIIELGQKISIKSKNLYLPENLINGCQSQVWIKVNIQPDNTILFEGDSDSVIVKGLIAIVFILFQNLSVSDIMVLDVKYWFHKLSLMRHITPTRSRGIEAVVKSIRYKINILSKN</sequence>
<dbReference type="Proteomes" id="UP000296034">
    <property type="component" value="Unassembled WGS sequence"/>
</dbReference>
<dbReference type="OrthoDB" id="9799320at2"/>
<evidence type="ECO:0000259" key="1">
    <source>
        <dbReference type="Pfam" id="PF02657"/>
    </source>
</evidence>
<dbReference type="Pfam" id="PF02657">
    <property type="entry name" value="SufE"/>
    <property type="match status" value="1"/>
</dbReference>
<dbReference type="Gene3D" id="3.90.1010.10">
    <property type="match status" value="1"/>
</dbReference>
<gene>
    <name evidence="2" type="ORF">CRV11_00905</name>
</gene>
<organism evidence="2 3">
    <name type="scientific">Candidatus Pantoea edessiphila</name>
    <dbReference type="NCBI Taxonomy" id="2044610"/>
    <lineage>
        <taxon>Bacteria</taxon>
        <taxon>Pseudomonadati</taxon>
        <taxon>Pseudomonadota</taxon>
        <taxon>Gammaproteobacteria</taxon>
        <taxon>Enterobacterales</taxon>
        <taxon>Erwiniaceae</taxon>
        <taxon>Pantoea</taxon>
    </lineage>
</organism>
<dbReference type="PANTHER" id="PTHR43597:SF3">
    <property type="entry name" value="CYSTEINE DESULFURATION PROTEIN SUFE"/>
    <property type="match status" value="1"/>
</dbReference>
<evidence type="ECO:0000313" key="2">
    <source>
        <dbReference type="EMBL" id="PPI87480.1"/>
    </source>
</evidence>
<feature type="domain" description="Fe-S metabolism associated" evidence="1">
    <location>
        <begin position="12"/>
        <end position="130"/>
    </location>
</feature>
<dbReference type="AlphaFoldDB" id="A0A2P5SYW2"/>
<dbReference type="RefSeq" id="WP_136131475.1">
    <property type="nucleotide sequence ID" value="NZ_PDKS01000001.1"/>
</dbReference>
<dbReference type="EMBL" id="PDKS01000001">
    <property type="protein sequence ID" value="PPI87480.1"/>
    <property type="molecule type" value="Genomic_DNA"/>
</dbReference>
<dbReference type="NCBIfam" id="NF006792">
    <property type="entry name" value="PRK09296.1"/>
    <property type="match status" value="1"/>
</dbReference>
<proteinExistence type="predicted"/>
<protein>
    <submittedName>
        <fullName evidence="2">Cysteine desulfuration protein SufE</fullName>
    </submittedName>
</protein>
<dbReference type="SUPFAM" id="SSF82649">
    <property type="entry name" value="SufE/NifU"/>
    <property type="match status" value="1"/>
</dbReference>
<name>A0A2P5SYW2_9GAMM</name>
<comment type="caution">
    <text evidence="2">The sequence shown here is derived from an EMBL/GenBank/DDBJ whole genome shotgun (WGS) entry which is preliminary data.</text>
</comment>
<accession>A0A2P5SYW2</accession>
<dbReference type="InterPro" id="IPR003808">
    <property type="entry name" value="Fe-S_metab-assoc_dom"/>
</dbReference>
<reference evidence="2 3" key="1">
    <citation type="journal article" date="2018" name="Genome Biol. Evol.">
        <title>Cladogenesis and Genomic Streamlining in Extracellular Endosymbionts of Tropical Stink Bugs.</title>
        <authorList>
            <person name="Otero-Bravo A."/>
            <person name="Goffredi S."/>
            <person name="Sabree Z.L."/>
        </authorList>
    </citation>
    <scope>NUCLEOTIDE SEQUENCE [LARGE SCALE GENOMIC DNA]</scope>
    <source>
        <strain evidence="2 3">SoET</strain>
    </source>
</reference>
<dbReference type="PANTHER" id="PTHR43597">
    <property type="entry name" value="SULFUR ACCEPTOR PROTEIN CSDE"/>
    <property type="match status" value="1"/>
</dbReference>